<dbReference type="Gene3D" id="3.40.30.10">
    <property type="entry name" value="Glutaredoxin"/>
    <property type="match status" value="1"/>
</dbReference>
<evidence type="ECO:0000259" key="1">
    <source>
        <dbReference type="Pfam" id="PF00462"/>
    </source>
</evidence>
<accession>A0A2T0U506</accession>
<feature type="domain" description="Glutaredoxin" evidence="1">
    <location>
        <begin position="29"/>
        <end position="78"/>
    </location>
</feature>
<dbReference type="Proteomes" id="UP000238034">
    <property type="component" value="Unassembled WGS sequence"/>
</dbReference>
<dbReference type="Pfam" id="PF00462">
    <property type="entry name" value="Glutaredoxin"/>
    <property type="match status" value="1"/>
</dbReference>
<dbReference type="EMBL" id="PVTH01000004">
    <property type="protein sequence ID" value="PRY53006.1"/>
    <property type="molecule type" value="Genomic_DNA"/>
</dbReference>
<dbReference type="OrthoDB" id="9795531at2"/>
<dbReference type="SUPFAM" id="SSF52833">
    <property type="entry name" value="Thioredoxin-like"/>
    <property type="match status" value="1"/>
</dbReference>
<dbReference type="RefSeq" id="WP_146133101.1">
    <property type="nucleotide sequence ID" value="NZ_PVTH01000004.1"/>
</dbReference>
<reference evidence="2 3" key="1">
    <citation type="submission" date="2018-03" db="EMBL/GenBank/DDBJ databases">
        <title>Genomic Encyclopedia of Type Strains, Phase III (KMG-III): the genomes of soil and plant-associated and newly described type strains.</title>
        <authorList>
            <person name="Whitman W."/>
        </authorList>
    </citation>
    <scope>NUCLEOTIDE SEQUENCE [LARGE SCALE GENOMIC DNA]</scope>
    <source>
        <strain evidence="2 3">CGMCC 1.9313</strain>
    </source>
</reference>
<organism evidence="2 3">
    <name type="scientific">Arcticibacter pallidicorallinus</name>
    <dbReference type="NCBI Taxonomy" id="1259464"/>
    <lineage>
        <taxon>Bacteria</taxon>
        <taxon>Pseudomonadati</taxon>
        <taxon>Bacteroidota</taxon>
        <taxon>Sphingobacteriia</taxon>
        <taxon>Sphingobacteriales</taxon>
        <taxon>Sphingobacteriaceae</taxon>
        <taxon>Arcticibacter</taxon>
    </lineage>
</organism>
<dbReference type="InterPro" id="IPR036249">
    <property type="entry name" value="Thioredoxin-like_sf"/>
</dbReference>
<proteinExistence type="predicted"/>
<keyword evidence="3" id="KW-1185">Reference proteome</keyword>
<protein>
    <submittedName>
        <fullName evidence="2">Thioredoxin 1</fullName>
    </submittedName>
</protein>
<evidence type="ECO:0000313" key="3">
    <source>
        <dbReference type="Proteomes" id="UP000238034"/>
    </source>
</evidence>
<comment type="caution">
    <text evidence="2">The sequence shown here is derived from an EMBL/GenBank/DDBJ whole genome shotgun (WGS) entry which is preliminary data.</text>
</comment>
<dbReference type="CDD" id="cd02976">
    <property type="entry name" value="NrdH"/>
    <property type="match status" value="1"/>
</dbReference>
<sequence>MLSLSSLKFANSQKKKYQTSLAMKKIIKFEKNDCAPCNMVSAYLDLKGVQYETVNPFEHPELAMKYKVRSVPTVIVEQQDEILHRIIGFKPEELQRALAV</sequence>
<dbReference type="AlphaFoldDB" id="A0A2T0U506"/>
<name>A0A2T0U506_9SPHI</name>
<gene>
    <name evidence="2" type="ORF">B0I27_10413</name>
</gene>
<dbReference type="InterPro" id="IPR002109">
    <property type="entry name" value="Glutaredoxin"/>
</dbReference>
<evidence type="ECO:0000313" key="2">
    <source>
        <dbReference type="EMBL" id="PRY53006.1"/>
    </source>
</evidence>